<comment type="caution">
    <text evidence="1">The sequence shown here is derived from an EMBL/GenBank/DDBJ whole genome shotgun (WGS) entry which is preliminary data.</text>
</comment>
<dbReference type="Proteomes" id="UP001190700">
    <property type="component" value="Unassembled WGS sequence"/>
</dbReference>
<dbReference type="AlphaFoldDB" id="A0AAE0C4W2"/>
<reference evidence="1 2" key="1">
    <citation type="journal article" date="2015" name="Genome Biol. Evol.">
        <title>Comparative Genomics of a Bacterivorous Green Alga Reveals Evolutionary Causalities and Consequences of Phago-Mixotrophic Mode of Nutrition.</title>
        <authorList>
            <person name="Burns J.A."/>
            <person name="Paasch A."/>
            <person name="Narechania A."/>
            <person name="Kim E."/>
        </authorList>
    </citation>
    <scope>NUCLEOTIDE SEQUENCE [LARGE SCALE GENOMIC DNA]</scope>
    <source>
        <strain evidence="1 2">PLY_AMNH</strain>
    </source>
</reference>
<protein>
    <submittedName>
        <fullName evidence="1">Uncharacterized protein</fullName>
    </submittedName>
</protein>
<name>A0AAE0C4W2_9CHLO</name>
<proteinExistence type="predicted"/>
<dbReference type="Pfam" id="PF22611">
    <property type="entry name" value="CFAP126"/>
    <property type="match status" value="1"/>
</dbReference>
<sequence length="118" mass="13440">MSTSFHAHQHDQAFRSKALSNWEVQNEIKVKPASLEAPLSPTKNFLVDERGHRVKAYPITSRYASVGDNSSTCKKKEIPGVVTNKLHGSPILVPIWDCRCQRRGSPCVKFAVRRIRWR</sequence>
<accession>A0AAE0C4W2</accession>
<evidence type="ECO:0000313" key="2">
    <source>
        <dbReference type="Proteomes" id="UP001190700"/>
    </source>
</evidence>
<organism evidence="1 2">
    <name type="scientific">Cymbomonas tetramitiformis</name>
    <dbReference type="NCBI Taxonomy" id="36881"/>
    <lineage>
        <taxon>Eukaryota</taxon>
        <taxon>Viridiplantae</taxon>
        <taxon>Chlorophyta</taxon>
        <taxon>Pyramimonadophyceae</taxon>
        <taxon>Pyramimonadales</taxon>
        <taxon>Pyramimonadaceae</taxon>
        <taxon>Cymbomonas</taxon>
    </lineage>
</organism>
<dbReference type="InterPro" id="IPR038797">
    <property type="entry name" value="Fltp"/>
</dbReference>
<dbReference type="EMBL" id="LGRX02028012">
    <property type="protein sequence ID" value="KAK3248506.1"/>
    <property type="molecule type" value="Genomic_DNA"/>
</dbReference>
<gene>
    <name evidence="1" type="ORF">CYMTET_42030</name>
</gene>
<keyword evidence="2" id="KW-1185">Reference proteome</keyword>
<evidence type="ECO:0000313" key="1">
    <source>
        <dbReference type="EMBL" id="KAK3248506.1"/>
    </source>
</evidence>